<keyword evidence="2 5" id="KW-0863">Zinc-finger</keyword>
<evidence type="ECO:0000313" key="8">
    <source>
        <dbReference type="Proteomes" id="UP000887581"/>
    </source>
</evidence>
<evidence type="ECO:0000256" key="4">
    <source>
        <dbReference type="ARBA" id="ARBA00023038"/>
    </source>
</evidence>
<organism evidence="8 9">
    <name type="scientific">Setaria digitata</name>
    <dbReference type="NCBI Taxonomy" id="48799"/>
    <lineage>
        <taxon>Eukaryota</taxon>
        <taxon>Metazoa</taxon>
        <taxon>Ecdysozoa</taxon>
        <taxon>Nematoda</taxon>
        <taxon>Chromadorea</taxon>
        <taxon>Rhabditida</taxon>
        <taxon>Spirurina</taxon>
        <taxon>Spiruromorpha</taxon>
        <taxon>Filarioidea</taxon>
        <taxon>Setariidae</taxon>
        <taxon>Setaria</taxon>
    </lineage>
</organism>
<evidence type="ECO:0000256" key="3">
    <source>
        <dbReference type="ARBA" id="ARBA00022833"/>
    </source>
</evidence>
<dbReference type="Gene3D" id="2.10.110.10">
    <property type="entry name" value="Cysteine Rich Protein"/>
    <property type="match status" value="1"/>
</dbReference>
<dbReference type="Proteomes" id="UP000887581">
    <property type="component" value="Unplaced"/>
</dbReference>
<evidence type="ECO:0000256" key="1">
    <source>
        <dbReference type="ARBA" id="ARBA00022723"/>
    </source>
</evidence>
<keyword evidence="4" id="KW-0440">LIM domain</keyword>
<keyword evidence="1" id="KW-0479">Metal-binding</keyword>
<evidence type="ECO:0000313" key="9">
    <source>
        <dbReference type="WBParaSite" id="sdigi.contig185.g5820.t1"/>
    </source>
</evidence>
<evidence type="ECO:0000259" key="7">
    <source>
        <dbReference type="PROSITE" id="PS50808"/>
    </source>
</evidence>
<dbReference type="PROSITE" id="PS50808">
    <property type="entry name" value="ZF_BED"/>
    <property type="match status" value="1"/>
</dbReference>
<dbReference type="Pfam" id="PF00412">
    <property type="entry name" value="LIM"/>
    <property type="match status" value="1"/>
</dbReference>
<dbReference type="WBParaSite" id="sdigi.contig185.g5820.t1">
    <property type="protein sequence ID" value="sdigi.contig185.g5820.t1"/>
    <property type="gene ID" value="sdigi.contig185.g5820"/>
</dbReference>
<reference evidence="9" key="1">
    <citation type="submission" date="2022-11" db="UniProtKB">
        <authorList>
            <consortium name="WormBaseParasite"/>
        </authorList>
    </citation>
    <scope>IDENTIFICATION</scope>
</reference>
<feature type="domain" description="BED-type" evidence="7">
    <location>
        <begin position="231"/>
        <end position="283"/>
    </location>
</feature>
<evidence type="ECO:0000256" key="2">
    <source>
        <dbReference type="ARBA" id="ARBA00022771"/>
    </source>
</evidence>
<name>A0A915PPJ0_9BILA</name>
<keyword evidence="3" id="KW-0862">Zinc</keyword>
<evidence type="ECO:0000256" key="5">
    <source>
        <dbReference type="PROSITE-ProRule" id="PRU00027"/>
    </source>
</evidence>
<protein>
    <submittedName>
        <fullName evidence="9">BED-type domain-containing protein</fullName>
    </submittedName>
</protein>
<keyword evidence="6" id="KW-0732">Signal</keyword>
<dbReference type="Pfam" id="PF02892">
    <property type="entry name" value="zf-BED"/>
    <property type="match status" value="1"/>
</dbReference>
<sequence>MFFEFVGLLIPLLFIFALYPLSDSGGGTTFSRRLFLVARKTSRELSVSRRAAYVSDDVLYRNGLLPVLDSERPEMPQLLLSVCLCGIYINQYRGLVVTLCAECAGAEPVTATGCGLSTVAQVRRRGQAVAAAKQTQTDTHIDWSLGSIGMEGGAVASCLVELLAVIVVQWIFLPITFVVIGTYKCLVVATATMSTSSALSGISAKSAACHTIVIAPPIVPSQYNAKNAGRKKTNPVWNFFVDLKTKGLSGVRCRYCEWITNDRSPTTLKFHLKRKHDTGLGGIWNIVEERIGINQPQGRSRVVVNNRNGETAAFMIPVDAEVRPEPEKEQQCYPGKFQLSLAFRVCRNGICPLVGTWIELAEVDYDTVLRDQLSPRPLEGAKGSNISGCLLGGSVPVGFGECKKFKCFGCDYRMYAEIQVRNCIGLYDSGFHDHSSSRNFKCLKAGARVVVDAKPSSSQQALLDQFIQNATKNAKLNGTISGITPSTSAYTRPAPQLQSSNIVCGQDIFDTKGLADDNVIPAKAAKIFLPKGECGDGDDSGENEPLYVLSDGSNLAELLHVANDMDLAFTYNSRRTGEFCFESNAQDMRGRLVVFADLGTKVAVRERFNGSDLRGKLPWGVKAYSGIYGAGYSNLSNLYWKDRYCDLLFWSYSLVDGRYGVHGCKVCDGFLANNRLWHRDHFYCSRCKTNITRQYYVDNGDVVCVPCTLIKPAPCHGAKYFLLNGHPYDNDCYWGARLDGQRFAK</sequence>
<dbReference type="InterPro" id="IPR001781">
    <property type="entry name" value="Znf_LIM"/>
</dbReference>
<dbReference type="CDD" id="cd08368">
    <property type="entry name" value="LIM"/>
    <property type="match status" value="1"/>
</dbReference>
<keyword evidence="8" id="KW-1185">Reference proteome</keyword>
<evidence type="ECO:0000256" key="6">
    <source>
        <dbReference type="SAM" id="SignalP"/>
    </source>
</evidence>
<feature type="signal peptide" evidence="6">
    <location>
        <begin position="1"/>
        <end position="24"/>
    </location>
</feature>
<dbReference type="GO" id="GO:0008270">
    <property type="term" value="F:zinc ion binding"/>
    <property type="evidence" value="ECO:0007669"/>
    <property type="project" value="UniProtKB-KW"/>
</dbReference>
<dbReference type="GO" id="GO:0003677">
    <property type="term" value="F:DNA binding"/>
    <property type="evidence" value="ECO:0007669"/>
    <property type="project" value="InterPro"/>
</dbReference>
<dbReference type="AlphaFoldDB" id="A0A915PPJ0"/>
<dbReference type="SMART" id="SM00132">
    <property type="entry name" value="LIM"/>
    <property type="match status" value="1"/>
</dbReference>
<accession>A0A915PPJ0</accession>
<dbReference type="InterPro" id="IPR003656">
    <property type="entry name" value="Znf_BED"/>
</dbReference>
<proteinExistence type="predicted"/>
<feature type="chain" id="PRO_5037656713" evidence="6">
    <location>
        <begin position="25"/>
        <end position="745"/>
    </location>
</feature>